<dbReference type="Proteomes" id="UP000243605">
    <property type="component" value="Unassembled WGS sequence"/>
</dbReference>
<keyword evidence="6" id="KW-1185">Reference proteome</keyword>
<feature type="domain" description="ABM" evidence="4">
    <location>
        <begin position="67"/>
        <end position="136"/>
    </location>
</feature>
<reference evidence="5 6" key="1">
    <citation type="submission" date="2016-10" db="EMBL/GenBank/DDBJ databases">
        <authorList>
            <person name="Varghese N."/>
            <person name="Submissions S."/>
        </authorList>
    </citation>
    <scope>NUCLEOTIDE SEQUENCE [LARGE SCALE GENOMIC DNA]</scope>
    <source>
        <strain evidence="5 6">IBRC-M10081</strain>
    </source>
</reference>
<proteinExistence type="inferred from homology"/>
<evidence type="ECO:0000256" key="3">
    <source>
        <dbReference type="ARBA" id="ARBA00032861"/>
    </source>
</evidence>
<evidence type="ECO:0000313" key="5">
    <source>
        <dbReference type="EMBL" id="SEW19449.1"/>
    </source>
</evidence>
<gene>
    <name evidence="5" type="ORF">SAMN05192557_2088</name>
</gene>
<dbReference type="Pfam" id="PF03992">
    <property type="entry name" value="ABM"/>
    <property type="match status" value="1"/>
</dbReference>
<accession>A0A662Z9B9</accession>
<protein>
    <recommendedName>
        <fullName evidence="2">Signal transduction protein TRAP</fullName>
    </recommendedName>
    <alternativeName>
        <fullName evidence="3">Target of RNAIII-activating protein</fullName>
    </alternativeName>
</protein>
<evidence type="ECO:0000256" key="1">
    <source>
        <dbReference type="ARBA" id="ARBA00009267"/>
    </source>
</evidence>
<name>A0A662Z9B9_9STAP</name>
<dbReference type="InterPro" id="IPR007138">
    <property type="entry name" value="ABM_dom"/>
</dbReference>
<dbReference type="AlphaFoldDB" id="A0A662Z9B9"/>
<dbReference type="EMBL" id="FOIT01000008">
    <property type="protein sequence ID" value="SEW19449.1"/>
    <property type="molecule type" value="Genomic_DNA"/>
</dbReference>
<dbReference type="SUPFAM" id="SSF54909">
    <property type="entry name" value="Dimeric alpha+beta barrel"/>
    <property type="match status" value="1"/>
</dbReference>
<sequence>MNLYLTTGTINYFLNAKKDDGNFLLSGNGERGIAYYEAEASQGLFNTGEEFEISHTHGDLSEENTMLVIHINTSAQKRAAARTKMNDLIDGLETTNGVQAYRVGKMQDKYSFVIVVQFVNSDAYKAFSNSDLYESTVSNDALKSLRDEESMFSNANSRSYYVPIKDLDEEDLEDSF</sequence>
<dbReference type="Gene3D" id="3.30.70.100">
    <property type="match status" value="1"/>
</dbReference>
<dbReference type="RefSeq" id="WP_091476746.1">
    <property type="nucleotide sequence ID" value="NZ_FOIT01000008.1"/>
</dbReference>
<evidence type="ECO:0000256" key="2">
    <source>
        <dbReference type="ARBA" id="ARBA00018486"/>
    </source>
</evidence>
<comment type="similarity">
    <text evidence="1">Belongs to the TRAP family.</text>
</comment>
<evidence type="ECO:0000259" key="4">
    <source>
        <dbReference type="Pfam" id="PF03992"/>
    </source>
</evidence>
<dbReference type="InterPro" id="IPR011008">
    <property type="entry name" value="Dimeric_a/b-barrel"/>
</dbReference>
<organism evidence="5 6">
    <name type="scientific">Aliicoccus persicus</name>
    <dbReference type="NCBI Taxonomy" id="930138"/>
    <lineage>
        <taxon>Bacteria</taxon>
        <taxon>Bacillati</taxon>
        <taxon>Bacillota</taxon>
        <taxon>Bacilli</taxon>
        <taxon>Bacillales</taxon>
        <taxon>Staphylococcaceae</taxon>
        <taxon>Aliicoccus</taxon>
    </lineage>
</organism>
<evidence type="ECO:0000313" key="6">
    <source>
        <dbReference type="Proteomes" id="UP000243605"/>
    </source>
</evidence>